<comment type="caution">
    <text evidence="2">The sequence shown here is derived from an EMBL/GenBank/DDBJ whole genome shotgun (WGS) entry which is preliminary data.</text>
</comment>
<feature type="region of interest" description="Disordered" evidence="1">
    <location>
        <begin position="33"/>
        <end position="121"/>
    </location>
</feature>
<feature type="compositionally biased region" description="Polar residues" evidence="1">
    <location>
        <begin position="35"/>
        <end position="60"/>
    </location>
</feature>
<feature type="compositionally biased region" description="Polar residues" evidence="1">
    <location>
        <begin position="110"/>
        <end position="121"/>
    </location>
</feature>
<organism evidence="2 3">
    <name type="scientific">Gomphillus americanus</name>
    <dbReference type="NCBI Taxonomy" id="1940652"/>
    <lineage>
        <taxon>Eukaryota</taxon>
        <taxon>Fungi</taxon>
        <taxon>Dikarya</taxon>
        <taxon>Ascomycota</taxon>
        <taxon>Pezizomycotina</taxon>
        <taxon>Lecanoromycetes</taxon>
        <taxon>OSLEUM clade</taxon>
        <taxon>Ostropomycetidae</taxon>
        <taxon>Ostropales</taxon>
        <taxon>Graphidaceae</taxon>
        <taxon>Gomphilloideae</taxon>
        <taxon>Gomphillus</taxon>
    </lineage>
</organism>
<proteinExistence type="predicted"/>
<accession>A0A8H3FGB0</accession>
<evidence type="ECO:0000256" key="1">
    <source>
        <dbReference type="SAM" id="MobiDB-lite"/>
    </source>
</evidence>
<keyword evidence="3" id="KW-1185">Reference proteome</keyword>
<feature type="compositionally biased region" description="Basic and acidic residues" evidence="1">
    <location>
        <begin position="61"/>
        <end position="84"/>
    </location>
</feature>
<protein>
    <submittedName>
        <fullName evidence="2">Uncharacterized protein</fullName>
    </submittedName>
</protein>
<evidence type="ECO:0000313" key="3">
    <source>
        <dbReference type="Proteomes" id="UP000664169"/>
    </source>
</evidence>
<evidence type="ECO:0000313" key="2">
    <source>
        <dbReference type="EMBL" id="CAF9923160.1"/>
    </source>
</evidence>
<dbReference type="Proteomes" id="UP000664169">
    <property type="component" value="Unassembled WGS sequence"/>
</dbReference>
<sequence length="272" mass="29921">MCFSSGKRDVEEEGEIVVPVRLVRPTIIKTAPTFPISTSSGNNGDTIVLTQRSPRTSQRSYRIERTSTSRSPRTSDRQIIRVESTRSAQLPVPLTPPGRGLSRPTAGPLQGSSSPRTSTGRVQFIEPSRLAATMLVPTPERVIPHHRRSASQVIVINRSSSQRLGPVTPRISDSLLVNSSGATYAISRTIAPTPPLQREARVIDIEPRTSRASQVSTEFVEIETAGGRRSRRHSNVRAICTDGDPRGSGTWRPVRERYVVVDSKGGKTEYYR</sequence>
<reference evidence="2" key="1">
    <citation type="submission" date="2021-03" db="EMBL/GenBank/DDBJ databases">
        <authorList>
            <person name="Tagirdzhanova G."/>
        </authorList>
    </citation>
    <scope>NUCLEOTIDE SEQUENCE</scope>
</reference>
<dbReference type="AlphaFoldDB" id="A0A8H3FGB0"/>
<gene>
    <name evidence="2" type="ORF">GOMPHAMPRED_002752</name>
</gene>
<dbReference type="EMBL" id="CAJPDQ010000019">
    <property type="protein sequence ID" value="CAF9923160.1"/>
    <property type="molecule type" value="Genomic_DNA"/>
</dbReference>
<name>A0A8H3FGB0_9LECA</name>